<accession>A0A409YBU7</accession>
<feature type="region of interest" description="Disordered" evidence="1">
    <location>
        <begin position="99"/>
        <end position="132"/>
    </location>
</feature>
<organism evidence="2 3">
    <name type="scientific">Gymnopilus dilepis</name>
    <dbReference type="NCBI Taxonomy" id="231916"/>
    <lineage>
        <taxon>Eukaryota</taxon>
        <taxon>Fungi</taxon>
        <taxon>Dikarya</taxon>
        <taxon>Basidiomycota</taxon>
        <taxon>Agaricomycotina</taxon>
        <taxon>Agaricomycetes</taxon>
        <taxon>Agaricomycetidae</taxon>
        <taxon>Agaricales</taxon>
        <taxon>Agaricineae</taxon>
        <taxon>Hymenogastraceae</taxon>
        <taxon>Gymnopilus</taxon>
    </lineage>
</organism>
<proteinExistence type="predicted"/>
<keyword evidence="3" id="KW-1185">Reference proteome</keyword>
<feature type="region of interest" description="Disordered" evidence="1">
    <location>
        <begin position="1"/>
        <end position="71"/>
    </location>
</feature>
<evidence type="ECO:0000313" key="2">
    <source>
        <dbReference type="EMBL" id="PPR00478.1"/>
    </source>
</evidence>
<reference evidence="2 3" key="1">
    <citation type="journal article" date="2018" name="Evol. Lett.">
        <title>Horizontal gene cluster transfer increased hallucinogenic mushroom diversity.</title>
        <authorList>
            <person name="Reynolds H.T."/>
            <person name="Vijayakumar V."/>
            <person name="Gluck-Thaler E."/>
            <person name="Korotkin H.B."/>
            <person name="Matheny P.B."/>
            <person name="Slot J.C."/>
        </authorList>
    </citation>
    <scope>NUCLEOTIDE SEQUENCE [LARGE SCALE GENOMIC DNA]</scope>
    <source>
        <strain evidence="2 3">SRW20</strain>
    </source>
</reference>
<dbReference type="Proteomes" id="UP000284706">
    <property type="component" value="Unassembled WGS sequence"/>
</dbReference>
<comment type="caution">
    <text evidence="2">The sequence shown here is derived from an EMBL/GenBank/DDBJ whole genome shotgun (WGS) entry which is preliminary data.</text>
</comment>
<gene>
    <name evidence="2" type="ORF">CVT26_009685</name>
</gene>
<dbReference type="EMBL" id="NHYE01001006">
    <property type="protein sequence ID" value="PPR00478.1"/>
    <property type="molecule type" value="Genomic_DNA"/>
</dbReference>
<evidence type="ECO:0000256" key="1">
    <source>
        <dbReference type="SAM" id="MobiDB-lite"/>
    </source>
</evidence>
<evidence type="ECO:0000313" key="3">
    <source>
        <dbReference type="Proteomes" id="UP000284706"/>
    </source>
</evidence>
<dbReference type="InParanoid" id="A0A409YBU7"/>
<protein>
    <submittedName>
        <fullName evidence="2">Uncharacterized protein</fullName>
    </submittedName>
</protein>
<feature type="compositionally biased region" description="Basic residues" evidence="1">
    <location>
        <begin position="122"/>
        <end position="132"/>
    </location>
</feature>
<dbReference type="AlphaFoldDB" id="A0A409YBU7"/>
<feature type="compositionally biased region" description="Low complexity" evidence="1">
    <location>
        <begin position="42"/>
        <end position="68"/>
    </location>
</feature>
<sequence length="132" mass="13955">MARPSSKKPLKETAVSPAAPKTPQPTAQAPKKPPGRPRKSKPTPGKENTIPSSPLGSGASGPPATSSSDDLQLNLANITNIKLLRKHIAELEADGHTFYEEEVATDHEDTDEGLSPSSAPPPKKKGKWPHLS</sequence>
<name>A0A409YBU7_9AGAR</name>
<feature type="compositionally biased region" description="Low complexity" evidence="1">
    <location>
        <begin position="17"/>
        <end position="30"/>
    </location>
</feature>